<keyword evidence="3" id="KW-1185">Reference proteome</keyword>
<evidence type="ECO:0008006" key="4">
    <source>
        <dbReference type="Google" id="ProtNLM"/>
    </source>
</evidence>
<dbReference type="Proteomes" id="UP000005234">
    <property type="component" value="Chromosome"/>
</dbReference>
<reference evidence="2" key="1">
    <citation type="submission" date="2012-02" db="EMBL/GenBank/DDBJ databases">
        <title>The complete genome of Frateuria aurantia DSM 6220.</title>
        <authorList>
            <consortium name="US DOE Joint Genome Institute (JGI-PGF)"/>
            <person name="Lucas S."/>
            <person name="Copeland A."/>
            <person name="Lapidus A."/>
            <person name="Glavina del Rio T."/>
            <person name="Dalin E."/>
            <person name="Tice H."/>
            <person name="Bruce D."/>
            <person name="Goodwin L."/>
            <person name="Pitluck S."/>
            <person name="Peters L."/>
            <person name="Ovchinnikova G."/>
            <person name="Teshima H."/>
            <person name="Kyrpides N."/>
            <person name="Mavromatis K."/>
            <person name="Ivanova N."/>
            <person name="Brettin T."/>
            <person name="Detter J.C."/>
            <person name="Han C."/>
            <person name="Larimer F."/>
            <person name="Land M."/>
            <person name="Hauser L."/>
            <person name="Markowitz V."/>
            <person name="Cheng J.-F."/>
            <person name="Hugenholtz P."/>
            <person name="Woyke T."/>
            <person name="Wu D."/>
            <person name="Brambilla E."/>
            <person name="Klenk H.-P."/>
            <person name="Eisen J.A."/>
        </authorList>
    </citation>
    <scope>NUCLEOTIDE SEQUENCE</scope>
    <source>
        <strain evidence="2">DSM 6220</strain>
    </source>
</reference>
<keyword evidence="1" id="KW-0732">Signal</keyword>
<proteinExistence type="predicted"/>
<accession>H8L659</accession>
<gene>
    <name evidence="2" type="ordered locus">Fraau_1481</name>
</gene>
<evidence type="ECO:0000313" key="2">
    <source>
        <dbReference type="EMBL" id="AFC85903.1"/>
    </source>
</evidence>
<dbReference type="KEGG" id="fau:Fraau_1481"/>
<organism evidence="2 3">
    <name type="scientific">Frateuria aurantia (strain ATCC 33424 / DSM 6220 / KCTC 2777 / LMG 1558 / NBRC 3245 / NCIMB 13370)</name>
    <name type="common">Acetobacter aurantius</name>
    <dbReference type="NCBI Taxonomy" id="767434"/>
    <lineage>
        <taxon>Bacteria</taxon>
        <taxon>Pseudomonadati</taxon>
        <taxon>Pseudomonadota</taxon>
        <taxon>Gammaproteobacteria</taxon>
        <taxon>Lysobacterales</taxon>
        <taxon>Rhodanobacteraceae</taxon>
        <taxon>Frateuria</taxon>
    </lineage>
</organism>
<name>H8L659_FRAAD</name>
<evidence type="ECO:0000313" key="3">
    <source>
        <dbReference type="Proteomes" id="UP000005234"/>
    </source>
</evidence>
<evidence type="ECO:0000256" key="1">
    <source>
        <dbReference type="SAM" id="SignalP"/>
    </source>
</evidence>
<dbReference type="EMBL" id="CP003350">
    <property type="protein sequence ID" value="AFC85903.1"/>
    <property type="molecule type" value="Genomic_DNA"/>
</dbReference>
<sequence length="113" mass="12310">MLRVLRMTTLLLMLLPLGACKTLTKSSSEPSPQQTQNLIQVRTIKPTVLCDMGDLQSDPLPNYPALPGMVPLAADKARDVWAIGVAGQYGQLAIRYNAILSCLAGYRQRGLIN</sequence>
<feature type="signal peptide" evidence="1">
    <location>
        <begin position="1"/>
        <end position="21"/>
    </location>
</feature>
<feature type="chain" id="PRO_5003615688" description="Lipoprotein" evidence="1">
    <location>
        <begin position="22"/>
        <end position="113"/>
    </location>
</feature>
<protein>
    <recommendedName>
        <fullName evidence="4">Lipoprotein</fullName>
    </recommendedName>
</protein>
<dbReference type="AlphaFoldDB" id="H8L659"/>
<dbReference type="STRING" id="767434.Fraau_1481"/>
<dbReference type="HOGENOM" id="CLU_2129751_0_0_6"/>